<protein>
    <submittedName>
        <fullName evidence="2">Uncharacterized protein</fullName>
    </submittedName>
</protein>
<proteinExistence type="predicted"/>
<evidence type="ECO:0000256" key="1">
    <source>
        <dbReference type="SAM" id="Phobius"/>
    </source>
</evidence>
<comment type="caution">
    <text evidence="2">The sequence shown here is derived from an EMBL/GenBank/DDBJ whole genome shotgun (WGS) entry which is preliminary data.</text>
</comment>
<dbReference type="EMBL" id="LAZR01009186">
    <property type="protein sequence ID" value="KKM74147.1"/>
    <property type="molecule type" value="Genomic_DNA"/>
</dbReference>
<accession>A0A0F9MY01</accession>
<keyword evidence="1" id="KW-0472">Membrane</keyword>
<name>A0A0F9MY01_9ZZZZ</name>
<feature type="transmembrane region" description="Helical" evidence="1">
    <location>
        <begin position="26"/>
        <end position="46"/>
    </location>
</feature>
<organism evidence="2">
    <name type="scientific">marine sediment metagenome</name>
    <dbReference type="NCBI Taxonomy" id="412755"/>
    <lineage>
        <taxon>unclassified sequences</taxon>
        <taxon>metagenomes</taxon>
        <taxon>ecological metagenomes</taxon>
    </lineage>
</organism>
<gene>
    <name evidence="2" type="ORF">LCGC14_1403220</name>
</gene>
<dbReference type="AlphaFoldDB" id="A0A0F9MY01"/>
<keyword evidence="1" id="KW-1133">Transmembrane helix</keyword>
<sequence length="49" mass="5139">MTSAHGISKGSLCRRRIRILENMETSVSRVAGAALLAGVCIALLIAKAE</sequence>
<evidence type="ECO:0000313" key="2">
    <source>
        <dbReference type="EMBL" id="KKM74147.1"/>
    </source>
</evidence>
<reference evidence="2" key="1">
    <citation type="journal article" date="2015" name="Nature">
        <title>Complex archaea that bridge the gap between prokaryotes and eukaryotes.</title>
        <authorList>
            <person name="Spang A."/>
            <person name="Saw J.H."/>
            <person name="Jorgensen S.L."/>
            <person name="Zaremba-Niedzwiedzka K."/>
            <person name="Martijn J."/>
            <person name="Lind A.E."/>
            <person name="van Eijk R."/>
            <person name="Schleper C."/>
            <person name="Guy L."/>
            <person name="Ettema T.J."/>
        </authorList>
    </citation>
    <scope>NUCLEOTIDE SEQUENCE</scope>
</reference>
<keyword evidence="1" id="KW-0812">Transmembrane</keyword>